<sequence length="125" mass="14041">MARQWDKTDSRGKCPVCGQHATLDPQHITSQGNTEGANQQWLARNQGKIVHICRKCHDQMADSMMRNRLEKKAEANPPGKSRGEFLCSRCGRTGHNRSSCLATTRVDGSELWNPKAVKAKKKPER</sequence>
<gene>
    <name evidence="2" type="ORF">METZ01_LOCUS12224</name>
    <name evidence="3" type="ORF">METZ01_LOCUS74967</name>
</gene>
<dbReference type="EMBL" id="UINC01000674">
    <property type="protein sequence ID" value="SUZ59370.1"/>
    <property type="molecule type" value="Genomic_DNA"/>
</dbReference>
<evidence type="ECO:0000259" key="1">
    <source>
        <dbReference type="PROSITE" id="PS50158"/>
    </source>
</evidence>
<dbReference type="AlphaFoldDB" id="A0A381U6I8"/>
<dbReference type="GO" id="GO:0003676">
    <property type="term" value="F:nucleic acid binding"/>
    <property type="evidence" value="ECO:0007669"/>
    <property type="project" value="InterPro"/>
</dbReference>
<reference evidence="3" key="1">
    <citation type="submission" date="2018-05" db="EMBL/GenBank/DDBJ databases">
        <authorList>
            <person name="Lanie J.A."/>
            <person name="Ng W.-L."/>
            <person name="Kazmierczak K.M."/>
            <person name="Andrzejewski T.M."/>
            <person name="Davidsen T.M."/>
            <person name="Wayne K.J."/>
            <person name="Tettelin H."/>
            <person name="Glass J.I."/>
            <person name="Rusch D."/>
            <person name="Podicherti R."/>
            <person name="Tsui H.-C.T."/>
            <person name="Winkler M.E."/>
        </authorList>
    </citation>
    <scope>NUCLEOTIDE SEQUENCE</scope>
</reference>
<dbReference type="EMBL" id="UINC01005565">
    <property type="protein sequence ID" value="SVA22113.1"/>
    <property type="molecule type" value="Genomic_DNA"/>
</dbReference>
<protein>
    <recommendedName>
        <fullName evidence="1">CCHC-type domain-containing protein</fullName>
    </recommendedName>
</protein>
<organism evidence="3">
    <name type="scientific">marine metagenome</name>
    <dbReference type="NCBI Taxonomy" id="408172"/>
    <lineage>
        <taxon>unclassified sequences</taxon>
        <taxon>metagenomes</taxon>
        <taxon>ecological metagenomes</taxon>
    </lineage>
</organism>
<evidence type="ECO:0000313" key="2">
    <source>
        <dbReference type="EMBL" id="SUZ59370.1"/>
    </source>
</evidence>
<feature type="domain" description="CCHC-type" evidence="1">
    <location>
        <begin position="87"/>
        <end position="100"/>
    </location>
</feature>
<proteinExistence type="predicted"/>
<dbReference type="InterPro" id="IPR001878">
    <property type="entry name" value="Znf_CCHC"/>
</dbReference>
<dbReference type="PROSITE" id="PS50158">
    <property type="entry name" value="ZF_CCHC"/>
    <property type="match status" value="1"/>
</dbReference>
<evidence type="ECO:0000313" key="3">
    <source>
        <dbReference type="EMBL" id="SVA22113.1"/>
    </source>
</evidence>
<name>A0A381U6I8_9ZZZZ</name>
<dbReference type="GO" id="GO:0008270">
    <property type="term" value="F:zinc ion binding"/>
    <property type="evidence" value="ECO:0007669"/>
    <property type="project" value="InterPro"/>
</dbReference>
<accession>A0A381U6I8</accession>